<dbReference type="STRING" id="1442369.A0A0D2IS35"/>
<gene>
    <name evidence="6" type="ORF">Z518_11243</name>
</gene>
<evidence type="ECO:0000313" key="7">
    <source>
        <dbReference type="Proteomes" id="UP000053617"/>
    </source>
</evidence>
<dbReference type="VEuPathDB" id="FungiDB:Z518_11243"/>
<dbReference type="PANTHER" id="PTHR31465">
    <property type="entry name" value="PROTEIN RTA1-RELATED"/>
    <property type="match status" value="1"/>
</dbReference>
<sequence>MGSTLPASGNESSIELSKKILLGGLITQVIALGFFILTCWYAHRRIKREPAEVLRKDSTINWRNHFRAVELVTLVLIVRSVVRTIEYLQGVDGFIASHEVFLYATDAFLMFFVMIVFLIIHPGRLIRDACHLKQDNWNPESQLMLKTR</sequence>
<dbReference type="OrthoDB" id="3358017at2759"/>
<keyword evidence="3 5" id="KW-1133">Transmembrane helix</keyword>
<dbReference type="HOGENOM" id="CLU_033465_5_1_1"/>
<feature type="transmembrane region" description="Helical" evidence="5">
    <location>
        <begin position="64"/>
        <end position="82"/>
    </location>
</feature>
<accession>A0A0D2IS35</accession>
<dbReference type="PANTHER" id="PTHR31465:SF17">
    <property type="entry name" value="DOMAIN PROTEIN, PUTATIVE (AFU_ORTHOLOGUE AFUA_5G09900)-RELATED"/>
    <property type="match status" value="1"/>
</dbReference>
<reference evidence="6 7" key="1">
    <citation type="submission" date="2015-01" db="EMBL/GenBank/DDBJ databases">
        <title>The Genome Sequence of Rhinocladiella mackenzie CBS 650.93.</title>
        <authorList>
            <consortium name="The Broad Institute Genomics Platform"/>
            <person name="Cuomo C."/>
            <person name="de Hoog S."/>
            <person name="Gorbushina A."/>
            <person name="Stielow B."/>
            <person name="Teixiera M."/>
            <person name="Abouelleil A."/>
            <person name="Chapman S.B."/>
            <person name="Priest M."/>
            <person name="Young S.K."/>
            <person name="Wortman J."/>
            <person name="Nusbaum C."/>
            <person name="Birren B."/>
        </authorList>
    </citation>
    <scope>NUCLEOTIDE SEQUENCE [LARGE SCALE GENOMIC DNA]</scope>
    <source>
        <strain evidence="6 7">CBS 650.93</strain>
    </source>
</reference>
<feature type="transmembrane region" description="Helical" evidence="5">
    <location>
        <begin position="102"/>
        <end position="120"/>
    </location>
</feature>
<keyword evidence="7" id="KW-1185">Reference proteome</keyword>
<keyword evidence="2 5" id="KW-0812">Transmembrane</keyword>
<dbReference type="InterPro" id="IPR007568">
    <property type="entry name" value="RTA1"/>
</dbReference>
<evidence type="ECO:0000256" key="3">
    <source>
        <dbReference type="ARBA" id="ARBA00022989"/>
    </source>
</evidence>
<protein>
    <recommendedName>
        <fullName evidence="8">RTA1 domain protein</fullName>
    </recommendedName>
</protein>
<dbReference type="GO" id="GO:0016020">
    <property type="term" value="C:membrane"/>
    <property type="evidence" value="ECO:0007669"/>
    <property type="project" value="UniProtKB-SubCell"/>
</dbReference>
<organism evidence="6 7">
    <name type="scientific">Rhinocladiella mackenziei CBS 650.93</name>
    <dbReference type="NCBI Taxonomy" id="1442369"/>
    <lineage>
        <taxon>Eukaryota</taxon>
        <taxon>Fungi</taxon>
        <taxon>Dikarya</taxon>
        <taxon>Ascomycota</taxon>
        <taxon>Pezizomycotina</taxon>
        <taxon>Eurotiomycetes</taxon>
        <taxon>Chaetothyriomycetidae</taxon>
        <taxon>Chaetothyriales</taxon>
        <taxon>Herpotrichiellaceae</taxon>
        <taxon>Rhinocladiella</taxon>
    </lineage>
</organism>
<comment type="subcellular location">
    <subcellularLocation>
        <location evidence="1">Membrane</location>
        <topology evidence="1">Multi-pass membrane protein</topology>
    </subcellularLocation>
</comment>
<evidence type="ECO:0000256" key="1">
    <source>
        <dbReference type="ARBA" id="ARBA00004141"/>
    </source>
</evidence>
<evidence type="ECO:0008006" key="8">
    <source>
        <dbReference type="Google" id="ProtNLM"/>
    </source>
</evidence>
<evidence type="ECO:0000256" key="2">
    <source>
        <dbReference type="ARBA" id="ARBA00022692"/>
    </source>
</evidence>
<dbReference type="EMBL" id="KN847486">
    <property type="protein sequence ID" value="KIW99504.1"/>
    <property type="molecule type" value="Genomic_DNA"/>
</dbReference>
<dbReference type="Proteomes" id="UP000053617">
    <property type="component" value="Unassembled WGS sequence"/>
</dbReference>
<dbReference type="Pfam" id="PF04479">
    <property type="entry name" value="RTA1"/>
    <property type="match status" value="1"/>
</dbReference>
<evidence type="ECO:0000313" key="6">
    <source>
        <dbReference type="EMBL" id="KIW99504.1"/>
    </source>
</evidence>
<keyword evidence="4 5" id="KW-0472">Membrane</keyword>
<name>A0A0D2IS35_9EURO</name>
<feature type="transmembrane region" description="Helical" evidence="5">
    <location>
        <begin position="20"/>
        <end position="43"/>
    </location>
</feature>
<proteinExistence type="predicted"/>
<evidence type="ECO:0000256" key="5">
    <source>
        <dbReference type="SAM" id="Phobius"/>
    </source>
</evidence>
<evidence type="ECO:0000256" key="4">
    <source>
        <dbReference type="ARBA" id="ARBA00023136"/>
    </source>
</evidence>
<dbReference type="GeneID" id="25299314"/>
<dbReference type="RefSeq" id="XP_013266641.1">
    <property type="nucleotide sequence ID" value="XM_013411187.1"/>
</dbReference>
<dbReference type="AlphaFoldDB" id="A0A0D2IS35"/>